<dbReference type="Pfam" id="PF11240">
    <property type="entry name" value="DUF3042"/>
    <property type="match status" value="1"/>
</dbReference>
<evidence type="ECO:0000313" key="1">
    <source>
        <dbReference type="EMBL" id="APB31379.1"/>
    </source>
</evidence>
<dbReference type="EMBL" id="CP017267">
    <property type="protein sequence ID" value="APB31379.1"/>
    <property type="molecule type" value="Genomic_DNA"/>
</dbReference>
<organism evidence="1 2">
    <name type="scientific">Vagococcus teuberi</name>
    <dbReference type="NCBI Taxonomy" id="519472"/>
    <lineage>
        <taxon>Bacteria</taxon>
        <taxon>Bacillati</taxon>
        <taxon>Bacillota</taxon>
        <taxon>Bacilli</taxon>
        <taxon>Lactobacillales</taxon>
        <taxon>Enterococcaceae</taxon>
        <taxon>Vagococcus</taxon>
    </lineage>
</organism>
<dbReference type="STRING" id="519472.BHY08_05770"/>
<sequence length="55" mass="6140">MKKFSKGFLVGTATTLAALTGVAFGVKKVLIEPIEEKEEMIDDNRKKAMRKSRAR</sequence>
<gene>
    <name evidence="1" type="ORF">BHY08_05770</name>
</gene>
<dbReference type="OrthoDB" id="2144046at2"/>
<dbReference type="KEGG" id="vte:BHY08_05770"/>
<reference evidence="1 2" key="1">
    <citation type="submission" date="2016-09" db="EMBL/GenBank/DDBJ databases">
        <title>Vagococcus teuberi sp. nov., isolated from the Malian artisanal sour milk fene.</title>
        <authorList>
            <person name="Wullschleger S."/>
            <person name="Seifert C."/>
            <person name="Baumgartner S."/>
            <person name="Lacroix C."/>
            <person name="Bonfoh B."/>
            <person name="Stevens M.J."/>
            <person name="Meile L."/>
        </authorList>
    </citation>
    <scope>NUCLEOTIDE SEQUENCE [LARGE SCALE GENOMIC DNA]</scope>
    <source>
        <strain evidence="1 2">DSM 21459</strain>
    </source>
</reference>
<dbReference type="AlphaFoldDB" id="A0A1J0A617"/>
<accession>A0A1J0A617</accession>
<dbReference type="InterPro" id="IPR021402">
    <property type="entry name" value="DUF3042"/>
</dbReference>
<proteinExistence type="predicted"/>
<keyword evidence="2" id="KW-1185">Reference proteome</keyword>
<protein>
    <submittedName>
        <fullName evidence="1">DUF3042 domain-containing protein</fullName>
    </submittedName>
</protein>
<name>A0A1J0A617_9ENTE</name>
<dbReference type="RefSeq" id="WP_071456973.1">
    <property type="nucleotide sequence ID" value="NZ_CABJEN010000001.1"/>
</dbReference>
<evidence type="ECO:0000313" key="2">
    <source>
        <dbReference type="Proteomes" id="UP000191200"/>
    </source>
</evidence>
<dbReference type="Proteomes" id="UP000191200">
    <property type="component" value="Chromosome"/>
</dbReference>